<name>A0A843TV49_COLES</name>
<dbReference type="EMBL" id="NMUH01000235">
    <property type="protein sequence ID" value="MQL75111.1"/>
    <property type="molecule type" value="Genomic_DNA"/>
</dbReference>
<proteinExistence type="predicted"/>
<evidence type="ECO:0000313" key="2">
    <source>
        <dbReference type="Proteomes" id="UP000652761"/>
    </source>
</evidence>
<keyword evidence="2" id="KW-1185">Reference proteome</keyword>
<evidence type="ECO:0000313" key="1">
    <source>
        <dbReference type="EMBL" id="MQL75111.1"/>
    </source>
</evidence>
<reference evidence="1" key="1">
    <citation type="submission" date="2017-07" db="EMBL/GenBank/DDBJ databases">
        <title>Taro Niue Genome Assembly and Annotation.</title>
        <authorList>
            <person name="Atibalentja N."/>
            <person name="Keating K."/>
            <person name="Fields C.J."/>
        </authorList>
    </citation>
    <scope>NUCLEOTIDE SEQUENCE</scope>
    <source>
        <strain evidence="1">Niue_2</strain>
        <tissue evidence="1">Leaf</tissue>
    </source>
</reference>
<dbReference type="AlphaFoldDB" id="A0A843TV49"/>
<comment type="caution">
    <text evidence="1">The sequence shown here is derived from an EMBL/GenBank/DDBJ whole genome shotgun (WGS) entry which is preliminary data.</text>
</comment>
<organism evidence="1 2">
    <name type="scientific">Colocasia esculenta</name>
    <name type="common">Wild taro</name>
    <name type="synonym">Arum esculentum</name>
    <dbReference type="NCBI Taxonomy" id="4460"/>
    <lineage>
        <taxon>Eukaryota</taxon>
        <taxon>Viridiplantae</taxon>
        <taxon>Streptophyta</taxon>
        <taxon>Embryophyta</taxon>
        <taxon>Tracheophyta</taxon>
        <taxon>Spermatophyta</taxon>
        <taxon>Magnoliopsida</taxon>
        <taxon>Liliopsida</taxon>
        <taxon>Araceae</taxon>
        <taxon>Aroideae</taxon>
        <taxon>Colocasieae</taxon>
        <taxon>Colocasia</taxon>
    </lineage>
</organism>
<protein>
    <submittedName>
        <fullName evidence="1">Uncharacterized protein</fullName>
    </submittedName>
</protein>
<accession>A0A843TV49</accession>
<sequence length="201" mass="21730">MTSPLLMQLDYLSNLDAPPLPISQKFIFDVGGPSSLIHSYRMGIIVCIWPPPLPATSTQNPLPLSDLRPARTLACARRLRCRLRPLLSASPWLSAPSASALGLPLRAGRLRPSSPRRPPLPWLSASAPATSVLPSSSGRRRLWPPPASWGHLLLSGAMGEAKMAVLGEGSDTICYGPSCWGGCSELHSRQLDPWQARTEEL</sequence>
<gene>
    <name evidence="1" type="ORF">Taro_007467</name>
</gene>
<dbReference type="Proteomes" id="UP000652761">
    <property type="component" value="Unassembled WGS sequence"/>
</dbReference>